<keyword evidence="7 9" id="KW-0413">Isomerase</keyword>
<dbReference type="PROSITE" id="PS50059">
    <property type="entry name" value="FKBP_PPIASE"/>
    <property type="match status" value="1"/>
</dbReference>
<evidence type="ECO:0000256" key="1">
    <source>
        <dbReference type="ARBA" id="ARBA00000971"/>
    </source>
</evidence>
<keyword evidence="4" id="KW-0963">Cytoplasm</keyword>
<evidence type="ECO:0000256" key="10">
    <source>
        <dbReference type="RuleBase" id="RU003915"/>
    </source>
</evidence>
<comment type="catalytic activity">
    <reaction evidence="1 9 10">
        <text>[protein]-peptidylproline (omega=180) = [protein]-peptidylproline (omega=0)</text>
        <dbReference type="Rhea" id="RHEA:16237"/>
        <dbReference type="Rhea" id="RHEA-COMP:10747"/>
        <dbReference type="Rhea" id="RHEA-COMP:10748"/>
        <dbReference type="ChEBI" id="CHEBI:83833"/>
        <dbReference type="ChEBI" id="CHEBI:83834"/>
        <dbReference type="EC" id="5.2.1.8"/>
    </reaction>
</comment>
<dbReference type="AlphaFoldDB" id="A0A1I1JKC9"/>
<proteinExistence type="inferred from homology"/>
<protein>
    <recommendedName>
        <fullName evidence="10">Peptidyl-prolyl cis-trans isomerase</fullName>
        <ecNumber evidence="10">5.2.1.8</ecNumber>
    </recommendedName>
</protein>
<comment type="similarity">
    <text evidence="3 10">Belongs to the FKBP-type PPIase family.</text>
</comment>
<feature type="domain" description="PPIase FKBP-type" evidence="11">
    <location>
        <begin position="6"/>
        <end position="100"/>
    </location>
</feature>
<evidence type="ECO:0000256" key="8">
    <source>
        <dbReference type="ARBA" id="ARBA00037071"/>
    </source>
</evidence>
<dbReference type="PANTHER" id="PTHR47861:SF3">
    <property type="entry name" value="FKBP-TYPE PEPTIDYL-PROLYL CIS-TRANS ISOMERASE SLYD"/>
    <property type="match status" value="1"/>
</dbReference>
<evidence type="ECO:0000256" key="4">
    <source>
        <dbReference type="ARBA" id="ARBA00022490"/>
    </source>
</evidence>
<keyword evidence="6" id="KW-0143">Chaperone</keyword>
<name>A0A1I1JKC9_9BACT</name>
<evidence type="ECO:0000259" key="11">
    <source>
        <dbReference type="PROSITE" id="PS50059"/>
    </source>
</evidence>
<dbReference type="InterPro" id="IPR046357">
    <property type="entry name" value="PPIase_dom_sf"/>
</dbReference>
<dbReference type="GO" id="GO:0003755">
    <property type="term" value="F:peptidyl-prolyl cis-trans isomerase activity"/>
    <property type="evidence" value="ECO:0007669"/>
    <property type="project" value="UniProtKB-UniRule"/>
</dbReference>
<evidence type="ECO:0000256" key="6">
    <source>
        <dbReference type="ARBA" id="ARBA00023186"/>
    </source>
</evidence>
<dbReference type="InterPro" id="IPR001179">
    <property type="entry name" value="PPIase_FKBP_dom"/>
</dbReference>
<evidence type="ECO:0000256" key="3">
    <source>
        <dbReference type="ARBA" id="ARBA00006577"/>
    </source>
</evidence>
<evidence type="ECO:0000256" key="2">
    <source>
        <dbReference type="ARBA" id="ARBA00004496"/>
    </source>
</evidence>
<evidence type="ECO:0000313" key="12">
    <source>
        <dbReference type="EMBL" id="SFC49014.1"/>
    </source>
</evidence>
<dbReference type="Pfam" id="PF00254">
    <property type="entry name" value="FKBP_C"/>
    <property type="match status" value="1"/>
</dbReference>
<dbReference type="EC" id="5.2.1.8" evidence="10"/>
<dbReference type="Gene3D" id="3.10.50.40">
    <property type="match status" value="1"/>
</dbReference>
<keyword evidence="5 9" id="KW-0697">Rotamase</keyword>
<accession>A0A1I1JKC9</accession>
<comment type="subcellular location">
    <subcellularLocation>
        <location evidence="2">Cytoplasm</location>
    </subcellularLocation>
</comment>
<dbReference type="STRING" id="927664.SAMN05421780_10632"/>
<evidence type="ECO:0000313" key="13">
    <source>
        <dbReference type="Proteomes" id="UP000199514"/>
    </source>
</evidence>
<comment type="function">
    <text evidence="8">Also involved in hydrogenase metallocenter assembly, probably by participating in the nickel insertion step. This function in hydrogenase biosynthesis requires chaperone activity and the presence of the metal-binding domain, but not PPIase activity.</text>
</comment>
<evidence type="ECO:0000256" key="7">
    <source>
        <dbReference type="ARBA" id="ARBA00023235"/>
    </source>
</evidence>
<sequence length="142" mass="15415">MTAKKGDFVQVHYTGRLRDGSTFDSSEGREPLAFELGSGQMIPGFDAAVHGMNIGDKKEAVIDANEAYGQRSEEMFITFRLDEVPADLNPEVGMQLMLQQPDGSPLPVVVAQVTDEVLVLDANHPLAGQDLIFEIELVAIGQ</sequence>
<dbReference type="RefSeq" id="WP_091512202.1">
    <property type="nucleotide sequence ID" value="NZ_FOLE01000006.1"/>
</dbReference>
<evidence type="ECO:0000256" key="5">
    <source>
        <dbReference type="ARBA" id="ARBA00023110"/>
    </source>
</evidence>
<dbReference type="SUPFAM" id="SSF54534">
    <property type="entry name" value="FKBP-like"/>
    <property type="match status" value="1"/>
</dbReference>
<dbReference type="GO" id="GO:0005737">
    <property type="term" value="C:cytoplasm"/>
    <property type="evidence" value="ECO:0007669"/>
    <property type="project" value="UniProtKB-SubCell"/>
</dbReference>
<evidence type="ECO:0000256" key="9">
    <source>
        <dbReference type="PROSITE-ProRule" id="PRU00277"/>
    </source>
</evidence>
<keyword evidence="13" id="KW-1185">Reference proteome</keyword>
<gene>
    <name evidence="12" type="ORF">SAMN05421780_10632</name>
</gene>
<dbReference type="OrthoDB" id="9808891at2"/>
<dbReference type="EMBL" id="FOLE01000006">
    <property type="protein sequence ID" value="SFC49014.1"/>
    <property type="molecule type" value="Genomic_DNA"/>
</dbReference>
<dbReference type="PANTHER" id="PTHR47861">
    <property type="entry name" value="FKBP-TYPE PEPTIDYL-PROLYL CIS-TRANS ISOMERASE SLYD"/>
    <property type="match status" value="1"/>
</dbReference>
<dbReference type="GO" id="GO:0042026">
    <property type="term" value="P:protein refolding"/>
    <property type="evidence" value="ECO:0007669"/>
    <property type="project" value="UniProtKB-ARBA"/>
</dbReference>
<reference evidence="12 13" key="1">
    <citation type="submission" date="2016-10" db="EMBL/GenBank/DDBJ databases">
        <authorList>
            <person name="de Groot N.N."/>
        </authorList>
    </citation>
    <scope>NUCLEOTIDE SEQUENCE [LARGE SCALE GENOMIC DNA]</scope>
    <source>
        <strain evidence="12 13">DSM 6793</strain>
    </source>
</reference>
<organism evidence="12 13">
    <name type="scientific">Flexibacter flexilis DSM 6793</name>
    <dbReference type="NCBI Taxonomy" id="927664"/>
    <lineage>
        <taxon>Bacteria</taxon>
        <taxon>Pseudomonadati</taxon>
        <taxon>Bacteroidota</taxon>
        <taxon>Cytophagia</taxon>
        <taxon>Cytophagales</taxon>
        <taxon>Flexibacteraceae</taxon>
        <taxon>Flexibacter</taxon>
    </lineage>
</organism>
<dbReference type="Proteomes" id="UP000199514">
    <property type="component" value="Unassembled WGS sequence"/>
</dbReference>